<organism evidence="3 4">
    <name type="scientific">Laccaria amethystina LaAM-08-1</name>
    <dbReference type="NCBI Taxonomy" id="1095629"/>
    <lineage>
        <taxon>Eukaryota</taxon>
        <taxon>Fungi</taxon>
        <taxon>Dikarya</taxon>
        <taxon>Basidiomycota</taxon>
        <taxon>Agaricomycotina</taxon>
        <taxon>Agaricomycetes</taxon>
        <taxon>Agaricomycetidae</taxon>
        <taxon>Agaricales</taxon>
        <taxon>Agaricineae</taxon>
        <taxon>Hydnangiaceae</taxon>
        <taxon>Laccaria</taxon>
    </lineage>
</organism>
<feature type="region of interest" description="Disordered" evidence="1">
    <location>
        <begin position="1005"/>
        <end position="1024"/>
    </location>
</feature>
<protein>
    <submittedName>
        <fullName evidence="3">Unplaced genomic scaffold K443scaffold_32, whole genome shotgun sequence</fullName>
    </submittedName>
</protein>
<dbReference type="HOGENOM" id="CLU_008677_0_0_1"/>
<feature type="region of interest" description="Disordered" evidence="1">
    <location>
        <begin position="966"/>
        <end position="997"/>
    </location>
</feature>
<feature type="transmembrane region" description="Helical" evidence="2">
    <location>
        <begin position="470"/>
        <end position="491"/>
    </location>
</feature>
<feature type="transmembrane region" description="Helical" evidence="2">
    <location>
        <begin position="167"/>
        <end position="192"/>
    </location>
</feature>
<feature type="region of interest" description="Disordered" evidence="1">
    <location>
        <begin position="800"/>
        <end position="840"/>
    </location>
</feature>
<evidence type="ECO:0000256" key="1">
    <source>
        <dbReference type="SAM" id="MobiDB-lite"/>
    </source>
</evidence>
<feature type="compositionally biased region" description="Polar residues" evidence="1">
    <location>
        <begin position="1008"/>
        <end position="1018"/>
    </location>
</feature>
<feature type="region of interest" description="Disordered" evidence="1">
    <location>
        <begin position="1047"/>
        <end position="1130"/>
    </location>
</feature>
<reference evidence="3 4" key="1">
    <citation type="submission" date="2014-04" db="EMBL/GenBank/DDBJ databases">
        <authorList>
            <consortium name="DOE Joint Genome Institute"/>
            <person name="Kuo A."/>
            <person name="Kohler A."/>
            <person name="Nagy L.G."/>
            <person name="Floudas D."/>
            <person name="Copeland A."/>
            <person name="Barry K.W."/>
            <person name="Cichocki N."/>
            <person name="Veneault-Fourrey C."/>
            <person name="LaButti K."/>
            <person name="Lindquist E.A."/>
            <person name="Lipzen A."/>
            <person name="Lundell T."/>
            <person name="Morin E."/>
            <person name="Murat C."/>
            <person name="Sun H."/>
            <person name="Tunlid A."/>
            <person name="Henrissat B."/>
            <person name="Grigoriev I.V."/>
            <person name="Hibbett D.S."/>
            <person name="Martin F."/>
            <person name="Nordberg H.P."/>
            <person name="Cantor M.N."/>
            <person name="Hua S.X."/>
        </authorList>
    </citation>
    <scope>NUCLEOTIDE SEQUENCE [LARGE SCALE GENOMIC DNA]</scope>
    <source>
        <strain evidence="3 4">LaAM-08-1</strain>
    </source>
</reference>
<keyword evidence="2" id="KW-0472">Membrane</keyword>
<feature type="transmembrane region" description="Helical" evidence="2">
    <location>
        <begin position="439"/>
        <end position="458"/>
    </location>
</feature>
<keyword evidence="4" id="KW-1185">Reference proteome</keyword>
<dbReference type="EMBL" id="KN838567">
    <property type="protein sequence ID" value="KIK04735.1"/>
    <property type="molecule type" value="Genomic_DNA"/>
</dbReference>
<feature type="transmembrane region" description="Helical" evidence="2">
    <location>
        <begin position="134"/>
        <end position="155"/>
    </location>
</feature>
<keyword evidence="2" id="KW-0812">Transmembrane</keyword>
<dbReference type="AlphaFoldDB" id="A0A0C9WY68"/>
<feature type="transmembrane region" description="Helical" evidence="2">
    <location>
        <begin position="60"/>
        <end position="78"/>
    </location>
</feature>
<feature type="transmembrane region" description="Helical" evidence="2">
    <location>
        <begin position="6"/>
        <end position="27"/>
    </location>
</feature>
<proteinExistence type="predicted"/>
<gene>
    <name evidence="3" type="ORF">K443DRAFT_92687</name>
</gene>
<feature type="compositionally biased region" description="Polar residues" evidence="1">
    <location>
        <begin position="969"/>
        <end position="980"/>
    </location>
</feature>
<feature type="transmembrane region" description="Helical" evidence="2">
    <location>
        <begin position="98"/>
        <end position="122"/>
    </location>
</feature>
<evidence type="ECO:0000256" key="2">
    <source>
        <dbReference type="SAM" id="Phobius"/>
    </source>
</evidence>
<feature type="compositionally biased region" description="Polar residues" evidence="1">
    <location>
        <begin position="1047"/>
        <end position="1059"/>
    </location>
</feature>
<evidence type="ECO:0000313" key="4">
    <source>
        <dbReference type="Proteomes" id="UP000054477"/>
    </source>
</evidence>
<name>A0A0C9WY68_9AGAR</name>
<evidence type="ECO:0000313" key="3">
    <source>
        <dbReference type="EMBL" id="KIK04735.1"/>
    </source>
</evidence>
<keyword evidence="2" id="KW-1133">Transmembrane helix</keyword>
<feature type="region of interest" description="Disordered" evidence="1">
    <location>
        <begin position="260"/>
        <end position="348"/>
    </location>
</feature>
<dbReference type="OrthoDB" id="2529242at2759"/>
<dbReference type="Proteomes" id="UP000054477">
    <property type="component" value="Unassembled WGS sequence"/>
</dbReference>
<reference evidence="4" key="2">
    <citation type="submission" date="2015-01" db="EMBL/GenBank/DDBJ databases">
        <title>Evolutionary Origins and Diversification of the Mycorrhizal Mutualists.</title>
        <authorList>
            <consortium name="DOE Joint Genome Institute"/>
            <consortium name="Mycorrhizal Genomics Consortium"/>
            <person name="Kohler A."/>
            <person name="Kuo A."/>
            <person name="Nagy L.G."/>
            <person name="Floudas D."/>
            <person name="Copeland A."/>
            <person name="Barry K.W."/>
            <person name="Cichocki N."/>
            <person name="Veneault-Fourrey C."/>
            <person name="LaButti K."/>
            <person name="Lindquist E.A."/>
            <person name="Lipzen A."/>
            <person name="Lundell T."/>
            <person name="Morin E."/>
            <person name="Murat C."/>
            <person name="Riley R."/>
            <person name="Ohm R."/>
            <person name="Sun H."/>
            <person name="Tunlid A."/>
            <person name="Henrissat B."/>
            <person name="Grigoriev I.V."/>
            <person name="Hibbett D.S."/>
            <person name="Martin F."/>
        </authorList>
    </citation>
    <scope>NUCLEOTIDE SEQUENCE [LARGE SCALE GENOMIC DNA]</scope>
    <source>
        <strain evidence="4">LaAM-08-1</strain>
    </source>
</reference>
<sequence length="1170" mass="125066">MIALIPILVLGFLSFASSAFVILRIIIPILPPHPLSRRVSPAEFGLPTFRSLSPADKSHIWLASLDIFALAIFIWQAVAETTGGPTGVAIADDPVSAIRLWFTMTVRQGCLLMITVITLLHVRMGRSVSFGKKHWMLWAPTALLSMTSTASAGVLSGAGVSSLFVGVAVYSAVIVILSTVVLGCLIGTLFIIKRNLAAMNEEADPWPPVRQVEEKPRPSFCTEEIDAIRDGASWITSTAGGSSRHNSISGWSFSTHHTVVTASQHSHSGGRPQNGAHPSVPAKSSYWFNSTTPHDIDIPPVPPLPSPYGSISPPAEDLNDPDPFRRDMPSSLLNQPRGRLDSQTSWLTSSNGSHTTLSAWSYPTAVHEGSIHNGSIHNGSTPDFQTALTAVSRPVTPAMANAQVLGGYGYAPGNTEAEKGLASLAAPPGTNLNISVYPAIGWFLTIWVPLGLSLPYLISLSQQTTPSTAVYILFVLSVTLSSPLLAVNIICGSHLPIPTGLFDVRGEPPKVSSAPSELPSHKWSHEYKRSMSTTITAVEGRRSGDVWLTNGDAVDGKNKIGRAVGMLSPMPKLSVMPPEECDEPLTPPLPIQDADSSLPLTIHNTPETSAQFGRLRMDSKASSHHLSGGDESMAYASRIMVAQRHYSALAQTVVVPSTSPDKQQATGPELFVSNATGALVNKPATHLRSRSVTSISGPQTVSADTFNISPPPSFPLPPTPPNVRAARLAQLAHKKSFSSGFSFGPVDDMNEIDALTAGVLPLLVPGLKVGHEMKIKEGDWSPPGTFSKSKGKKAAKKLAEFGEDFSSPEIHSTPARRRPREPRGRKESGHKRNHFSLPSLSLGKDGIHSLATWSAEIRGALENKVGQYTSVPSNVDLGRRNTVFGAESVPTAYPLLKAVQEEDDEGLVNPGTGLGRVMSTRSLGLRADVPSNVNTARSSVTSNIAVPTSAASTVTLFEDFETGMISGPQAESTPHNSVSHKTTHRQHNAPPLPVNRRSSIVYIKSENHSTTTNPPMTESSSSSSAMSSFAQWSSRAVRPLMTKNSLKLQRKMSTADSSSPGPPREGLRPLSLLQDRDPNTAQGTSPLSVGGTRPLTLGKKQKSRMAAPRDENADPDSISSGHRKNLKSLKLARSETAKMRGILRKGETLPDVVIRPPSTTEHAFAYSFGD</sequence>
<accession>A0A0C9WY68</accession>